<dbReference type="SUPFAM" id="SSF50156">
    <property type="entry name" value="PDZ domain-like"/>
    <property type="match status" value="1"/>
</dbReference>
<keyword evidence="3" id="KW-1185">Reference proteome</keyword>
<dbReference type="SUPFAM" id="SSF52096">
    <property type="entry name" value="ClpP/crotonase"/>
    <property type="match status" value="1"/>
</dbReference>
<dbReference type="Gene3D" id="2.30.42.10">
    <property type="match status" value="1"/>
</dbReference>
<reference evidence="3" key="1">
    <citation type="journal article" date="2023" name="Int. J. Syst. Evol. Microbiol.">
        <title>Mesoterricola silvestris gen. nov., sp. nov., Mesoterricola sediminis sp. nov., Geothrix oryzae sp. nov., Geothrix edaphica sp. nov., Geothrix rubra sp. nov., and Geothrix limicola sp. nov., six novel members of Acidobacteriota isolated from soils.</title>
        <authorList>
            <person name="Itoh H."/>
            <person name="Sugisawa Y."/>
            <person name="Mise K."/>
            <person name="Xu Z."/>
            <person name="Kuniyasu M."/>
            <person name="Ushijima N."/>
            <person name="Kawano K."/>
            <person name="Kobayashi E."/>
            <person name="Shiratori Y."/>
            <person name="Masuda Y."/>
            <person name="Senoo K."/>
        </authorList>
    </citation>
    <scope>NUCLEOTIDE SEQUENCE [LARGE SCALE GENOMIC DNA]</scope>
    <source>
        <strain evidence="3">W79</strain>
    </source>
</reference>
<dbReference type="Pfam" id="PF17820">
    <property type="entry name" value="PDZ_6"/>
    <property type="match status" value="1"/>
</dbReference>
<dbReference type="RefSeq" id="WP_316415356.1">
    <property type="nucleotide sequence ID" value="NZ_AP027080.1"/>
</dbReference>
<dbReference type="PANTHER" id="PTHR32060:SF22">
    <property type="entry name" value="CARBOXYL-TERMINAL-PROCESSING PEPTIDASE 3, CHLOROPLASTIC"/>
    <property type="match status" value="1"/>
</dbReference>
<evidence type="ECO:0000259" key="1">
    <source>
        <dbReference type="PROSITE" id="PS50106"/>
    </source>
</evidence>
<dbReference type="InterPro" id="IPR005151">
    <property type="entry name" value="Tail-specific_protease"/>
</dbReference>
<accession>A0AA48GM97</accession>
<protein>
    <recommendedName>
        <fullName evidence="1">PDZ domain-containing protein</fullName>
    </recommendedName>
</protein>
<feature type="domain" description="PDZ" evidence="1">
    <location>
        <begin position="92"/>
        <end position="144"/>
    </location>
</feature>
<dbReference type="InterPro" id="IPR036034">
    <property type="entry name" value="PDZ_sf"/>
</dbReference>
<dbReference type="SMART" id="SM00245">
    <property type="entry name" value="TSPc"/>
    <property type="match status" value="1"/>
</dbReference>
<dbReference type="InterPro" id="IPR029045">
    <property type="entry name" value="ClpP/crotonase-like_dom_sf"/>
</dbReference>
<dbReference type="Pfam" id="PF03572">
    <property type="entry name" value="Peptidase_S41"/>
    <property type="match status" value="1"/>
</dbReference>
<dbReference type="InterPro" id="IPR001478">
    <property type="entry name" value="PDZ"/>
</dbReference>
<dbReference type="KEGG" id="msil:METEAL_16230"/>
<name>A0AA48GM97_9BACT</name>
<dbReference type="Gene3D" id="3.30.750.44">
    <property type="match status" value="1"/>
</dbReference>
<dbReference type="EMBL" id="AP027080">
    <property type="protein sequence ID" value="BDU72449.1"/>
    <property type="molecule type" value="Genomic_DNA"/>
</dbReference>
<dbReference type="SMART" id="SM00228">
    <property type="entry name" value="PDZ"/>
    <property type="match status" value="1"/>
</dbReference>
<dbReference type="GO" id="GO:0006508">
    <property type="term" value="P:proteolysis"/>
    <property type="evidence" value="ECO:0007669"/>
    <property type="project" value="InterPro"/>
</dbReference>
<dbReference type="GO" id="GO:0008236">
    <property type="term" value="F:serine-type peptidase activity"/>
    <property type="evidence" value="ECO:0007669"/>
    <property type="project" value="InterPro"/>
</dbReference>
<dbReference type="AlphaFoldDB" id="A0AA48GM97"/>
<dbReference type="PROSITE" id="PS50106">
    <property type="entry name" value="PDZ"/>
    <property type="match status" value="1"/>
</dbReference>
<organism evidence="2 3">
    <name type="scientific">Mesoterricola silvestris</name>
    <dbReference type="NCBI Taxonomy" id="2927979"/>
    <lineage>
        <taxon>Bacteria</taxon>
        <taxon>Pseudomonadati</taxon>
        <taxon>Acidobacteriota</taxon>
        <taxon>Holophagae</taxon>
        <taxon>Holophagales</taxon>
        <taxon>Holophagaceae</taxon>
        <taxon>Mesoterricola</taxon>
    </lineage>
</organism>
<dbReference type="GO" id="GO:0004175">
    <property type="term" value="F:endopeptidase activity"/>
    <property type="evidence" value="ECO:0007669"/>
    <property type="project" value="TreeGrafter"/>
</dbReference>
<dbReference type="PANTHER" id="PTHR32060">
    <property type="entry name" value="TAIL-SPECIFIC PROTEASE"/>
    <property type="match status" value="1"/>
</dbReference>
<gene>
    <name evidence="2" type="ORF">METEAL_16230</name>
</gene>
<proteinExistence type="predicted"/>
<dbReference type="Proteomes" id="UP001238179">
    <property type="component" value="Chromosome"/>
</dbReference>
<evidence type="ECO:0000313" key="3">
    <source>
        <dbReference type="Proteomes" id="UP001238179"/>
    </source>
</evidence>
<evidence type="ECO:0000313" key="2">
    <source>
        <dbReference type="EMBL" id="BDU72449.1"/>
    </source>
</evidence>
<dbReference type="InterPro" id="IPR041489">
    <property type="entry name" value="PDZ_6"/>
</dbReference>
<dbReference type="Gene3D" id="3.90.226.10">
    <property type="entry name" value="2-enoyl-CoA Hydratase, Chain A, domain 1"/>
    <property type="match status" value="1"/>
</dbReference>
<sequence length="432" mass="46447">MHQRTWLSLLTLPLVAMFTYPVVFRPVQEAPRKELKPVSQDPLAGLSDIQDVLSLIKDHYVDPPDMEKVLNGGIQAALERAHPLNAYLTPEDLRLPDPGPASIGIQVLKRQIYAQVMGVTAGSPAAKAGFQPGDVIRKVDGDSIGPMSSWTLERRLRGVAGSDISLLRYAAANGELKKITLKRELIARPPAFVRKEAKANLIGMEDLTPGRAVELQALLKDLDHKLPLILDLRRCNGGSLSEAALVAGLLVGAGPLATIQETGKAPIPLAIVPAGLPPFAKVAVLQGPWTCGAAEALSSALKFQSVPVFGERTMGLGVERTRFPLRQGGAAEVVNKRWLGAGGEFLGVGGEKPAAMKAKADPAHPGEAAQAGVTPDHLFKNLKPEEDPLPRILEILEEKGKAAQWSIPRQNRRDPVLVSGLMNRFPADRDWV</sequence>